<dbReference type="InterPro" id="IPR019734">
    <property type="entry name" value="TPR_rpt"/>
</dbReference>
<keyword evidence="2" id="KW-0802">TPR repeat</keyword>
<dbReference type="Proteomes" id="UP000427716">
    <property type="component" value="Chromosome"/>
</dbReference>
<gene>
    <name evidence="4" type="primary">ybgF</name>
    <name evidence="1" type="synonym">cpoB</name>
    <name evidence="4" type="ORF">GM160_10580</name>
</gene>
<feature type="compositionally biased region" description="Low complexity" evidence="3">
    <location>
        <begin position="132"/>
        <end position="147"/>
    </location>
</feature>
<name>A0A6I6D748_9GAMM</name>
<keyword evidence="1" id="KW-0132">Cell division</keyword>
<dbReference type="GO" id="GO:0043093">
    <property type="term" value="P:FtsZ-dependent cytokinesis"/>
    <property type="evidence" value="ECO:0007669"/>
    <property type="project" value="UniProtKB-UniRule"/>
</dbReference>
<dbReference type="AlphaFoldDB" id="A0A6I6D748"/>
<dbReference type="SUPFAM" id="SSF48452">
    <property type="entry name" value="TPR-like"/>
    <property type="match status" value="1"/>
</dbReference>
<comment type="similarity">
    <text evidence="1">Belongs to the CpoB family.</text>
</comment>
<evidence type="ECO:0000313" key="4">
    <source>
        <dbReference type="EMBL" id="QGT79291.1"/>
    </source>
</evidence>
<keyword evidence="1" id="KW-0732">Signal</keyword>
<dbReference type="InterPro" id="IPR014162">
    <property type="entry name" value="CpoB_C"/>
</dbReference>
<dbReference type="PROSITE" id="PS50005">
    <property type="entry name" value="TPR"/>
    <property type="match status" value="3"/>
</dbReference>
<dbReference type="Pfam" id="PF13432">
    <property type="entry name" value="TPR_16"/>
    <property type="match status" value="1"/>
</dbReference>
<dbReference type="EMBL" id="CP046415">
    <property type="protein sequence ID" value="QGT79291.1"/>
    <property type="molecule type" value="Genomic_DNA"/>
</dbReference>
<dbReference type="SMART" id="SM00028">
    <property type="entry name" value="TPR"/>
    <property type="match status" value="3"/>
</dbReference>
<dbReference type="Gene3D" id="1.25.40.10">
    <property type="entry name" value="Tetratricopeptide repeat domain"/>
    <property type="match status" value="1"/>
</dbReference>
<feature type="chain" id="PRO_5026402829" description="Cell division coordinator CpoB" evidence="1">
    <location>
        <begin position="38"/>
        <end position="326"/>
    </location>
</feature>
<keyword evidence="5" id="KW-1185">Reference proteome</keyword>
<feature type="repeat" description="TPR" evidence="2">
    <location>
        <begin position="277"/>
        <end position="310"/>
    </location>
</feature>
<feature type="repeat" description="TPR" evidence="2">
    <location>
        <begin position="203"/>
        <end position="236"/>
    </location>
</feature>
<dbReference type="InterPro" id="IPR034706">
    <property type="entry name" value="CpoB"/>
</dbReference>
<protein>
    <recommendedName>
        <fullName evidence="1">Cell division coordinator CpoB</fullName>
    </recommendedName>
</protein>
<organism evidence="4 5">
    <name type="scientific">Guyparkeria halophila</name>
    <dbReference type="NCBI Taxonomy" id="47960"/>
    <lineage>
        <taxon>Bacteria</taxon>
        <taxon>Pseudomonadati</taxon>
        <taxon>Pseudomonadota</taxon>
        <taxon>Gammaproteobacteria</taxon>
        <taxon>Chromatiales</taxon>
        <taxon>Thioalkalibacteraceae</taxon>
        <taxon>Guyparkeria</taxon>
    </lineage>
</organism>
<feature type="region of interest" description="Disordered" evidence="3">
    <location>
        <begin position="43"/>
        <end position="81"/>
    </location>
</feature>
<dbReference type="InterPro" id="IPR011990">
    <property type="entry name" value="TPR-like_helical_dom_sf"/>
</dbReference>
<sequence precursor="true">MTKTNTMQTKHFTKRTPLAAALVAALFAGGAALPAAAQQAPGWLNWGGGSDEPAAQGDDAGSAPNAQATPMPATSVTVADTGSQSGQAVLLQRLMQRVDELERQVQGMRGQLSEQERTIERQQRRLDEVEQAARSSQSTASSDASAAIDRGDPVGQDVPDEAVAAVDGNGGDESDSDRSGQEASESGGQADGQATGGASAAEQQALYNEAFEILKSGKYEQAIDAFQKVIDANPQGEWAASAFFWQGETYYVQQDYAAAGKAYGEVIERFPESSRIPDAKLKLGYVAQERGDKEAARRLFNEILDQYPDSQAAGLAKQRLSRLGNG</sequence>
<comment type="subcellular location">
    <subcellularLocation>
        <location evidence="1">Periplasm</location>
    </subcellularLocation>
</comment>
<evidence type="ECO:0000313" key="5">
    <source>
        <dbReference type="Proteomes" id="UP000427716"/>
    </source>
</evidence>
<dbReference type="GO" id="GO:0030288">
    <property type="term" value="C:outer membrane-bounded periplasmic space"/>
    <property type="evidence" value="ECO:0007669"/>
    <property type="project" value="UniProtKB-UniRule"/>
</dbReference>
<accession>A0A6I6D748</accession>
<dbReference type="Pfam" id="PF13174">
    <property type="entry name" value="TPR_6"/>
    <property type="match status" value="1"/>
</dbReference>
<keyword evidence="1" id="KW-0574">Periplasm</keyword>
<feature type="repeat" description="TPR" evidence="2">
    <location>
        <begin position="240"/>
        <end position="273"/>
    </location>
</feature>
<dbReference type="HAMAP" id="MF_02066">
    <property type="entry name" value="CpoB"/>
    <property type="match status" value="1"/>
</dbReference>
<evidence type="ECO:0000256" key="3">
    <source>
        <dbReference type="SAM" id="MobiDB-lite"/>
    </source>
</evidence>
<feature type="signal peptide" evidence="1">
    <location>
        <begin position="1"/>
        <end position="37"/>
    </location>
</feature>
<feature type="compositionally biased region" description="Low complexity" evidence="3">
    <location>
        <begin position="186"/>
        <end position="200"/>
    </location>
</feature>
<feature type="compositionally biased region" description="Polar residues" evidence="3">
    <location>
        <begin position="64"/>
        <end position="81"/>
    </location>
</feature>
<evidence type="ECO:0000256" key="2">
    <source>
        <dbReference type="PROSITE-ProRule" id="PRU00339"/>
    </source>
</evidence>
<proteinExistence type="inferred from homology"/>
<dbReference type="KEGG" id="ghl:GM160_10580"/>
<feature type="region of interest" description="Disordered" evidence="3">
    <location>
        <begin position="106"/>
        <end position="200"/>
    </location>
</feature>
<reference evidence="4 5" key="1">
    <citation type="submission" date="2019-11" db="EMBL/GenBank/DDBJ databases">
        <authorList>
            <person name="Zhang J."/>
            <person name="Sun C."/>
        </authorList>
    </citation>
    <scope>NUCLEOTIDE SEQUENCE [LARGE SCALE GENOMIC DNA]</scope>
    <source>
        <strain evidence="5">sp2</strain>
    </source>
</reference>
<dbReference type="NCBIfam" id="TIGR02795">
    <property type="entry name" value="tol_pal_ybgF"/>
    <property type="match status" value="1"/>
</dbReference>
<feature type="compositionally biased region" description="Basic and acidic residues" evidence="3">
    <location>
        <begin position="114"/>
        <end position="128"/>
    </location>
</feature>
<evidence type="ECO:0000256" key="1">
    <source>
        <dbReference type="HAMAP-Rule" id="MF_02066"/>
    </source>
</evidence>
<comment type="function">
    <text evidence="1">Mediates coordination of peptidoglycan synthesis and outer membrane constriction during cell division.</text>
</comment>
<keyword evidence="1" id="KW-0131">Cell cycle</keyword>